<dbReference type="UniPathway" id="UPA00248">
    <property type="reaction ID" value="UER00314"/>
</dbReference>
<dbReference type="GO" id="GO:0008295">
    <property type="term" value="P:spermidine biosynthetic process"/>
    <property type="evidence" value="ECO:0007669"/>
    <property type="project" value="UniProtKB-UniRule"/>
</dbReference>
<dbReference type="Gene3D" id="3.40.50.150">
    <property type="entry name" value="Vaccinia Virus protein VP39"/>
    <property type="match status" value="1"/>
</dbReference>
<reference evidence="9 10" key="1">
    <citation type="submission" date="2018-05" db="EMBL/GenBank/DDBJ databases">
        <title>Complete genome sequence of Megasphaera sp. AJH120T, isolated from the ceca of a chicken.</title>
        <authorList>
            <person name="Maki J."/>
            <person name="Looft T."/>
        </authorList>
    </citation>
    <scope>NUCLEOTIDE SEQUENCE [LARGE SCALE GENOMIC DNA]</scope>
    <source>
        <strain evidence="9 10">AJH120</strain>
    </source>
</reference>
<dbReference type="InterPro" id="IPR037163">
    <property type="entry name" value="Spermidine_synt_N_sf"/>
</dbReference>
<dbReference type="InterPro" id="IPR001045">
    <property type="entry name" value="Spermi_synthase"/>
</dbReference>
<dbReference type="InterPro" id="IPR035246">
    <property type="entry name" value="Spermidine_synt_N"/>
</dbReference>
<dbReference type="PROSITE" id="PS01330">
    <property type="entry name" value="PABS_1"/>
    <property type="match status" value="1"/>
</dbReference>
<evidence type="ECO:0000256" key="3">
    <source>
        <dbReference type="ARBA" id="ARBA00023115"/>
    </source>
</evidence>
<dbReference type="CDD" id="cd02440">
    <property type="entry name" value="AdoMet_MTases"/>
    <property type="match status" value="1"/>
</dbReference>
<evidence type="ECO:0000256" key="7">
    <source>
        <dbReference type="RuleBase" id="RU003837"/>
    </source>
</evidence>
<accession>A0A346B0U9</accession>
<sequence length="282" mass="32222">MKKFVTEHQSPYLDLSAEVSEILYEGKSDFQDIIVADSKEFGRMLVLDGVFQTSDKDEFIYHECITHIPLFLHPNPKNVLIIGGGDGGAAREAVRHPEVEHVTMVDIDGKVIELSKQFFPAISKAMRENNPKLTVKVGDGIAFMREAKDFYDVIIVDCSDPVGPGEGLFTYEFYKDTFKALKEDGLFVQQTESPFMHSKLVREIKDCVSDIFPITRLYTAFIPLYPTGMHCFTMGSKKYDPLTWEPNRKRTFPTKYYNEGIQRSAFVLPNFVKDVLYGEKDR</sequence>
<feature type="binding site" evidence="4">
    <location>
        <begin position="139"/>
        <end position="140"/>
    </location>
    <ligand>
        <name>S-methyl-5'-thioadenosine</name>
        <dbReference type="ChEBI" id="CHEBI:17509"/>
    </ligand>
</feature>
<feature type="active site" description="Proton acceptor" evidence="4 5">
    <location>
        <position position="157"/>
    </location>
</feature>
<organism evidence="9 10">
    <name type="scientific">Megasphaera stantonii</name>
    <dbReference type="NCBI Taxonomy" id="2144175"/>
    <lineage>
        <taxon>Bacteria</taxon>
        <taxon>Bacillati</taxon>
        <taxon>Bacillota</taxon>
        <taxon>Negativicutes</taxon>
        <taxon>Veillonellales</taxon>
        <taxon>Veillonellaceae</taxon>
        <taxon>Megasphaera</taxon>
    </lineage>
</organism>
<dbReference type="EMBL" id="CP029462">
    <property type="protein sequence ID" value="AXL21742.1"/>
    <property type="molecule type" value="Genomic_DNA"/>
</dbReference>
<dbReference type="EC" id="2.5.1.16" evidence="4"/>
<comment type="pathway">
    <text evidence="4">Amine and polyamine biosynthesis; spermidine biosynthesis; spermidine from putrescine: step 1/1.</text>
</comment>
<dbReference type="InterPro" id="IPR029063">
    <property type="entry name" value="SAM-dependent_MTases_sf"/>
</dbReference>
<dbReference type="PANTHER" id="PTHR11558">
    <property type="entry name" value="SPERMIDINE/SPERMINE SYNTHASE"/>
    <property type="match status" value="1"/>
</dbReference>
<dbReference type="HAMAP" id="MF_00198">
    <property type="entry name" value="Spermidine_synth"/>
    <property type="match status" value="1"/>
</dbReference>
<gene>
    <name evidence="4" type="primary">speE</name>
    <name evidence="9" type="ORF">DKB62_09295</name>
</gene>
<feature type="binding site" evidence="4">
    <location>
        <position position="31"/>
    </location>
    <ligand>
        <name>S-methyl-5'-thioadenosine</name>
        <dbReference type="ChEBI" id="CHEBI:17509"/>
    </ligand>
</feature>
<comment type="catalytic activity">
    <reaction evidence="4 7">
        <text>S-adenosyl 3-(methylsulfanyl)propylamine + putrescine = S-methyl-5'-thioadenosine + spermidine + H(+)</text>
        <dbReference type="Rhea" id="RHEA:12721"/>
        <dbReference type="ChEBI" id="CHEBI:15378"/>
        <dbReference type="ChEBI" id="CHEBI:17509"/>
        <dbReference type="ChEBI" id="CHEBI:57443"/>
        <dbReference type="ChEBI" id="CHEBI:57834"/>
        <dbReference type="ChEBI" id="CHEBI:326268"/>
        <dbReference type="EC" id="2.5.1.16"/>
    </reaction>
</comment>
<evidence type="ECO:0000256" key="4">
    <source>
        <dbReference type="HAMAP-Rule" id="MF_00198"/>
    </source>
</evidence>
<keyword evidence="4 7" id="KW-0745">Spermidine biosynthesis</keyword>
<dbReference type="Pfam" id="PF01564">
    <property type="entry name" value="Spermine_synth"/>
    <property type="match status" value="1"/>
</dbReference>
<dbReference type="PROSITE" id="PS51006">
    <property type="entry name" value="PABS_2"/>
    <property type="match status" value="1"/>
</dbReference>
<comment type="function">
    <text evidence="4">Catalyzes the irreversible transfer of a propylamine group from the amino donor S-adenosylmethioninamine (decarboxy-AdoMet) to putrescine (1,4-diaminobutane) to yield spermidine.</text>
</comment>
<dbReference type="OrthoDB" id="9793120at2"/>
<comment type="similarity">
    <text evidence="1 4 6">Belongs to the spermidine/spermine synthase family.</text>
</comment>
<name>A0A346B0U9_9FIRM</name>
<dbReference type="KEGG" id="meg:DKB62_09295"/>
<dbReference type="RefSeq" id="WP_087476769.1">
    <property type="nucleotide sequence ID" value="NZ_CAUWMV010000003.1"/>
</dbReference>
<feature type="binding site" evidence="4">
    <location>
        <position position="86"/>
    </location>
    <ligand>
        <name>spermidine</name>
        <dbReference type="ChEBI" id="CHEBI:57834"/>
    </ligand>
</feature>
<evidence type="ECO:0000313" key="10">
    <source>
        <dbReference type="Proteomes" id="UP000254337"/>
    </source>
</evidence>
<dbReference type="Gene3D" id="2.30.140.10">
    <property type="entry name" value="Spermidine synthase, tetramerisation domain"/>
    <property type="match status" value="1"/>
</dbReference>
<dbReference type="GO" id="GO:0004766">
    <property type="term" value="F:spermidine synthase activity"/>
    <property type="evidence" value="ECO:0007669"/>
    <property type="project" value="UniProtKB-UniRule"/>
</dbReference>
<feature type="binding site" evidence="4">
    <location>
        <position position="106"/>
    </location>
    <ligand>
        <name>S-methyl-5'-thioadenosine</name>
        <dbReference type="ChEBI" id="CHEBI:17509"/>
    </ligand>
</feature>
<comment type="subunit">
    <text evidence="4">Homodimer or homotetramer.</text>
</comment>
<dbReference type="Proteomes" id="UP000254337">
    <property type="component" value="Chromosome"/>
</dbReference>
<keyword evidence="10" id="KW-1185">Reference proteome</keyword>
<feature type="binding site" evidence="4">
    <location>
        <position position="62"/>
    </location>
    <ligand>
        <name>spermidine</name>
        <dbReference type="ChEBI" id="CHEBI:57834"/>
    </ligand>
</feature>
<proteinExistence type="inferred from homology"/>
<evidence type="ECO:0000256" key="1">
    <source>
        <dbReference type="ARBA" id="ARBA00007867"/>
    </source>
</evidence>
<evidence type="ECO:0000256" key="2">
    <source>
        <dbReference type="ARBA" id="ARBA00022679"/>
    </source>
</evidence>
<dbReference type="InterPro" id="IPR030374">
    <property type="entry name" value="PABS"/>
</dbReference>
<dbReference type="PANTHER" id="PTHR11558:SF11">
    <property type="entry name" value="SPERMIDINE SYNTHASE"/>
    <property type="match status" value="1"/>
</dbReference>
<dbReference type="InterPro" id="IPR030373">
    <property type="entry name" value="PABS_CS"/>
</dbReference>
<dbReference type="Pfam" id="PF17284">
    <property type="entry name" value="Spermine_synt_N"/>
    <property type="match status" value="1"/>
</dbReference>
<evidence type="ECO:0000313" key="9">
    <source>
        <dbReference type="EMBL" id="AXL21742.1"/>
    </source>
</evidence>
<feature type="domain" description="PABS" evidence="8">
    <location>
        <begin position="2"/>
        <end position="237"/>
    </location>
</feature>
<evidence type="ECO:0000256" key="5">
    <source>
        <dbReference type="PROSITE-ProRule" id="PRU00354"/>
    </source>
</evidence>
<protein>
    <recommendedName>
        <fullName evidence="4">Polyamine aminopropyltransferase</fullName>
    </recommendedName>
    <alternativeName>
        <fullName evidence="4">Putrescine aminopropyltransferase</fullName>
        <shortName evidence="4">PAPT</shortName>
    </alternativeName>
    <alternativeName>
        <fullName evidence="4">Spermidine synthase</fullName>
        <shortName evidence="4">SPDS</shortName>
        <shortName evidence="4">SPDSY</shortName>
        <ecNumber evidence="4">2.5.1.16</ecNumber>
    </alternativeName>
</protein>
<feature type="binding site" evidence="4">
    <location>
        <begin position="157"/>
        <end position="160"/>
    </location>
    <ligand>
        <name>spermidine</name>
        <dbReference type="ChEBI" id="CHEBI:57834"/>
    </ligand>
</feature>
<feature type="binding site" evidence="4">
    <location>
        <position position="164"/>
    </location>
    <ligand>
        <name>S-methyl-5'-thioadenosine</name>
        <dbReference type="ChEBI" id="CHEBI:17509"/>
    </ligand>
</feature>
<dbReference type="NCBIfam" id="NF002010">
    <property type="entry name" value="PRK00811.1"/>
    <property type="match status" value="1"/>
</dbReference>
<evidence type="ECO:0000256" key="6">
    <source>
        <dbReference type="RuleBase" id="RU003836"/>
    </source>
</evidence>
<keyword evidence="3 4" id="KW-0620">Polyamine biosynthesis</keyword>
<evidence type="ECO:0000259" key="8">
    <source>
        <dbReference type="PROSITE" id="PS51006"/>
    </source>
</evidence>
<keyword evidence="2 4" id="KW-0808">Transferase</keyword>
<dbReference type="NCBIfam" id="TIGR00417">
    <property type="entry name" value="speE"/>
    <property type="match status" value="1"/>
</dbReference>
<dbReference type="AlphaFoldDB" id="A0A346B0U9"/>
<dbReference type="SUPFAM" id="SSF53335">
    <property type="entry name" value="S-adenosyl-L-methionine-dependent methyltransferases"/>
    <property type="match status" value="1"/>
</dbReference>
<dbReference type="GO" id="GO:0005829">
    <property type="term" value="C:cytosol"/>
    <property type="evidence" value="ECO:0007669"/>
    <property type="project" value="TreeGrafter"/>
</dbReference>